<dbReference type="InterPro" id="IPR004352">
    <property type="entry name" value="GH114_TIM-barrel"/>
</dbReference>
<dbReference type="Pfam" id="PF03537">
    <property type="entry name" value="Glyco_hydro_114"/>
    <property type="match status" value="1"/>
</dbReference>
<dbReference type="PANTHER" id="PTHR35273">
    <property type="entry name" value="ALPHA-1,4 POLYGALACTOSAMINIDASE, PUTATIVE (AFU_ORTHOLOGUE AFUA_3G07890)-RELATED"/>
    <property type="match status" value="1"/>
</dbReference>
<feature type="domain" description="Glycoside-hydrolase family GH114 TIM-barrel" evidence="2">
    <location>
        <begin position="57"/>
        <end position="274"/>
    </location>
</feature>
<dbReference type="RefSeq" id="WP_179481058.1">
    <property type="nucleotide sequence ID" value="NZ_JACCFW010000001.1"/>
</dbReference>
<dbReference type="InterPro" id="IPR017853">
    <property type="entry name" value="GH"/>
</dbReference>
<evidence type="ECO:0000256" key="1">
    <source>
        <dbReference type="SAM" id="SignalP"/>
    </source>
</evidence>
<organism evidence="3 4">
    <name type="scientific">Allobranchiibius huperziae</name>
    <dbReference type="NCBI Taxonomy" id="1874116"/>
    <lineage>
        <taxon>Bacteria</taxon>
        <taxon>Bacillati</taxon>
        <taxon>Actinomycetota</taxon>
        <taxon>Actinomycetes</taxon>
        <taxon>Micrococcales</taxon>
        <taxon>Dermacoccaceae</taxon>
        <taxon>Allobranchiibius</taxon>
    </lineage>
</organism>
<proteinExistence type="predicted"/>
<dbReference type="PANTHER" id="PTHR35273:SF2">
    <property type="entry name" value="ALPHA-GALACTOSIDASE"/>
    <property type="match status" value="1"/>
</dbReference>
<dbReference type="PROSITE" id="PS51257">
    <property type="entry name" value="PROKAR_LIPOPROTEIN"/>
    <property type="match status" value="1"/>
</dbReference>
<feature type="chain" id="PRO_5032660733" description="Glycoside-hydrolase family GH114 TIM-barrel domain-containing protein" evidence="1">
    <location>
        <begin position="24"/>
        <end position="285"/>
    </location>
</feature>
<name>A0A853DIJ0_9MICO</name>
<dbReference type="SUPFAM" id="SSF51445">
    <property type="entry name" value="(Trans)glycosidases"/>
    <property type="match status" value="1"/>
</dbReference>
<keyword evidence="1" id="KW-0732">Signal</keyword>
<dbReference type="EMBL" id="JACCFW010000001">
    <property type="protein sequence ID" value="NYJ74844.1"/>
    <property type="molecule type" value="Genomic_DNA"/>
</dbReference>
<protein>
    <recommendedName>
        <fullName evidence="2">Glycoside-hydrolase family GH114 TIM-barrel domain-containing protein</fullName>
    </recommendedName>
</protein>
<evidence type="ECO:0000259" key="2">
    <source>
        <dbReference type="Pfam" id="PF03537"/>
    </source>
</evidence>
<reference evidence="3 4" key="1">
    <citation type="submission" date="2020-07" db="EMBL/GenBank/DDBJ databases">
        <title>Sequencing the genomes of 1000 actinobacteria strains.</title>
        <authorList>
            <person name="Klenk H.-P."/>
        </authorList>
    </citation>
    <scope>NUCLEOTIDE SEQUENCE [LARGE SCALE GENOMIC DNA]</scope>
    <source>
        <strain evidence="3 4">DSM 29531</strain>
    </source>
</reference>
<accession>A0A853DIJ0</accession>
<feature type="signal peptide" evidence="1">
    <location>
        <begin position="1"/>
        <end position="23"/>
    </location>
</feature>
<dbReference type="InterPro" id="IPR013785">
    <property type="entry name" value="Aldolase_TIM"/>
</dbReference>
<evidence type="ECO:0000313" key="3">
    <source>
        <dbReference type="EMBL" id="NYJ74844.1"/>
    </source>
</evidence>
<dbReference type="Proteomes" id="UP000571817">
    <property type="component" value="Unassembled WGS sequence"/>
</dbReference>
<dbReference type="Gene3D" id="3.20.20.70">
    <property type="entry name" value="Aldolase class I"/>
    <property type="match status" value="1"/>
</dbReference>
<comment type="caution">
    <text evidence="3">The sequence shown here is derived from an EMBL/GenBank/DDBJ whole genome shotgun (WGS) entry which is preliminary data.</text>
</comment>
<keyword evidence="4" id="KW-1185">Reference proteome</keyword>
<evidence type="ECO:0000313" key="4">
    <source>
        <dbReference type="Proteomes" id="UP000571817"/>
    </source>
</evidence>
<sequence>MARRRTGALLVAAALALTGCGSAASDALGTKGTAAPTSGTPTRNSAAAKAFPAAGVFDYQIGGSYPPASGVRIVDRDRTSAPAPGRYNVCYVNAYQAQPGDLAWWQHTHPNLLLRDASGRLIIDRDWNEALLDIATPAKRLAIAAVVGGWFAGCAHSGYDAVEPDNLDSYTRSQGHLTQADAVAFAALLAGIAHRDTLLIGQKNAAELATRLRGSGYDFAVAEECQEYDECDAYTSAYGTKVIEIEYSADQFAQACAARRGRVSLLLRDRDVVAKGQSGYVSRIC</sequence>
<gene>
    <name evidence="3" type="ORF">HNR15_001807</name>
</gene>
<dbReference type="AlphaFoldDB" id="A0A853DIJ0"/>